<dbReference type="Gene3D" id="3.40.630.30">
    <property type="match status" value="1"/>
</dbReference>
<evidence type="ECO:0000313" key="5">
    <source>
        <dbReference type="Proteomes" id="UP000198559"/>
    </source>
</evidence>
<accession>A0A1H6LH32</accession>
<dbReference type="InterPro" id="IPR016181">
    <property type="entry name" value="Acyl_CoA_acyltransferase"/>
</dbReference>
<dbReference type="GO" id="GO:0008080">
    <property type="term" value="F:N-acetyltransferase activity"/>
    <property type="evidence" value="ECO:0007669"/>
    <property type="project" value="UniProtKB-ARBA"/>
</dbReference>
<keyword evidence="1 4" id="KW-0808">Transferase</keyword>
<protein>
    <submittedName>
        <fullName evidence="4">N-acetyltransferase</fullName>
    </submittedName>
</protein>
<evidence type="ECO:0000313" key="4">
    <source>
        <dbReference type="EMBL" id="SEH85387.1"/>
    </source>
</evidence>
<evidence type="ECO:0000256" key="1">
    <source>
        <dbReference type="ARBA" id="ARBA00022679"/>
    </source>
</evidence>
<reference evidence="5" key="1">
    <citation type="submission" date="2016-06" db="EMBL/GenBank/DDBJ databases">
        <authorList>
            <person name="Petersen J."/>
            <person name="Sayavedra L."/>
        </authorList>
    </citation>
    <scope>NUCLEOTIDE SEQUENCE [LARGE SCALE GENOMIC DNA]</scope>
    <source>
        <strain evidence="5">BazSymB</strain>
    </source>
</reference>
<keyword evidence="2" id="KW-0012">Acyltransferase</keyword>
<dbReference type="AlphaFoldDB" id="A0A1H6LH32"/>
<dbReference type="Pfam" id="PF00583">
    <property type="entry name" value="Acetyltransf_1"/>
    <property type="match status" value="1"/>
</dbReference>
<dbReference type="PROSITE" id="PS51186">
    <property type="entry name" value="GNAT"/>
    <property type="match status" value="1"/>
</dbReference>
<evidence type="ECO:0000256" key="2">
    <source>
        <dbReference type="ARBA" id="ARBA00023315"/>
    </source>
</evidence>
<dbReference type="Proteomes" id="UP000198559">
    <property type="component" value="Unassembled WGS sequence"/>
</dbReference>
<name>A0A1H6LH32_9GAMM</name>
<dbReference type="PANTHER" id="PTHR10545:SF29">
    <property type="entry name" value="GH14572P-RELATED"/>
    <property type="match status" value="1"/>
</dbReference>
<dbReference type="InterPro" id="IPR000182">
    <property type="entry name" value="GNAT_dom"/>
</dbReference>
<dbReference type="InterPro" id="IPR051016">
    <property type="entry name" value="Diverse_Substrate_AcTransf"/>
</dbReference>
<gene>
    <name evidence="4" type="ORF">BAZSYMB_GCONTIG00728_0</name>
</gene>
<proteinExistence type="predicted"/>
<evidence type="ECO:0000259" key="3">
    <source>
        <dbReference type="PROSITE" id="PS51186"/>
    </source>
</evidence>
<dbReference type="EMBL" id="CVUD02000181">
    <property type="protein sequence ID" value="SEH85387.1"/>
    <property type="molecule type" value="Genomic_DNA"/>
</dbReference>
<sequence>MPISIASIKDIDNLSVLFNQYQKFYGENASLDDSKIFLTNRIINKESIIYCCKNDGNISGFAQIYFSYSSVTMQKIWILNDLFVDQNFRGLGIGEKIISHVIRNASKNKIKSVILETLQDNKIAQNLYKKCCLLKKVMLNILFTRYEI</sequence>
<feature type="domain" description="N-acetyltransferase" evidence="3">
    <location>
        <begin position="1"/>
        <end position="148"/>
    </location>
</feature>
<dbReference type="PANTHER" id="PTHR10545">
    <property type="entry name" value="DIAMINE N-ACETYLTRANSFERASE"/>
    <property type="match status" value="1"/>
</dbReference>
<dbReference type="CDD" id="cd04301">
    <property type="entry name" value="NAT_SF"/>
    <property type="match status" value="1"/>
</dbReference>
<dbReference type="STRING" id="235205.BAZSYMB_GCONTIG00728_0"/>
<organism evidence="4 5">
    <name type="scientific">Bathymodiolus azoricus thioautotrophic gill symbiont</name>
    <dbReference type="NCBI Taxonomy" id="235205"/>
    <lineage>
        <taxon>Bacteria</taxon>
        <taxon>Pseudomonadati</taxon>
        <taxon>Pseudomonadota</taxon>
        <taxon>Gammaproteobacteria</taxon>
        <taxon>sulfur-oxidizing symbionts</taxon>
    </lineage>
</organism>
<dbReference type="SUPFAM" id="SSF55729">
    <property type="entry name" value="Acyl-CoA N-acyltransferases (Nat)"/>
    <property type="match status" value="1"/>
</dbReference>